<name>A0ABV6Z2T1_UNCC1</name>
<organism evidence="1 2">
    <name type="scientific">candidate division CSSED10-310 bacterium</name>
    <dbReference type="NCBI Taxonomy" id="2855610"/>
    <lineage>
        <taxon>Bacteria</taxon>
        <taxon>Bacteria division CSSED10-310</taxon>
    </lineage>
</organism>
<dbReference type="Proteomes" id="UP001594351">
    <property type="component" value="Unassembled WGS sequence"/>
</dbReference>
<sequence length="326" mass="38036">MVNKTKADSLQSIKVNHDRLMMIIEPIIYGDIFDYPVSLSEIHKFCPVSISRAELEQIVNHDTNFRKLVSCEDGYYYLTGREVLVKTRQRRKKIAEKLWRRASLIARIIQYIPFIKSILVTGSLAINNVEEKDDLDFLIITSSKRIWFVFAILGTLQRLISRRNLCPNYYLSLDNLGLQRKTRYIAREAIQARSMYGAEGFNNFREQNDWVYDFYPNSRNGRGLAPEEGKLSPNALLSFLSIGLERVMSGTFGDYLEKLCQKMLKHRLYIHYRLNGQDVPPEVLTNALHEIELRFHGLNHEGGIFREFDERKQHLQTLLENEGVSR</sequence>
<proteinExistence type="predicted"/>
<keyword evidence="2" id="KW-1185">Reference proteome</keyword>
<evidence type="ECO:0008006" key="3">
    <source>
        <dbReference type="Google" id="ProtNLM"/>
    </source>
</evidence>
<accession>A0ABV6Z2T1</accession>
<gene>
    <name evidence="1" type="ORF">ACFL27_21395</name>
</gene>
<protein>
    <recommendedName>
        <fullName evidence="3">Polymerase nucleotidyl transferase domain-containing protein</fullName>
    </recommendedName>
</protein>
<reference evidence="1 2" key="1">
    <citation type="submission" date="2024-09" db="EMBL/GenBank/DDBJ databases">
        <title>Laminarin stimulates single cell rates of sulfate reduction while oxygen inhibits transcriptomic activity in coastal marine sediment.</title>
        <authorList>
            <person name="Lindsay M."/>
            <person name="Orcutt B."/>
            <person name="Emerson D."/>
            <person name="Stepanauskas R."/>
            <person name="D'Angelo T."/>
        </authorList>
    </citation>
    <scope>NUCLEOTIDE SEQUENCE [LARGE SCALE GENOMIC DNA]</scope>
    <source>
        <strain evidence="1">SAG AM-311-K15</strain>
    </source>
</reference>
<dbReference type="EMBL" id="JBHPBY010000362">
    <property type="protein sequence ID" value="MFC1852760.1"/>
    <property type="molecule type" value="Genomic_DNA"/>
</dbReference>
<comment type="caution">
    <text evidence="1">The sequence shown here is derived from an EMBL/GenBank/DDBJ whole genome shotgun (WGS) entry which is preliminary data.</text>
</comment>
<evidence type="ECO:0000313" key="1">
    <source>
        <dbReference type="EMBL" id="MFC1852760.1"/>
    </source>
</evidence>
<evidence type="ECO:0000313" key="2">
    <source>
        <dbReference type="Proteomes" id="UP001594351"/>
    </source>
</evidence>